<keyword evidence="2" id="KW-1185">Reference proteome</keyword>
<protein>
    <recommendedName>
        <fullName evidence="3">DUF3046 domain-containing protein</fullName>
    </recommendedName>
</protein>
<proteinExistence type="predicted"/>
<evidence type="ECO:0000313" key="1">
    <source>
        <dbReference type="EMBL" id="MDR6939028.1"/>
    </source>
</evidence>
<name>A0ABU1T119_9ACTO</name>
<dbReference type="Pfam" id="PF11248">
    <property type="entry name" value="DUF3046"/>
    <property type="match status" value="1"/>
</dbReference>
<reference evidence="1 2" key="1">
    <citation type="submission" date="2023-07" db="EMBL/GenBank/DDBJ databases">
        <title>Sequencing the genomes of 1000 actinobacteria strains.</title>
        <authorList>
            <person name="Klenk H.-P."/>
        </authorList>
    </citation>
    <scope>NUCLEOTIDE SEQUENCE [LARGE SCALE GENOMIC DNA]</scope>
    <source>
        <strain evidence="1 2">DSM 15539</strain>
    </source>
</reference>
<evidence type="ECO:0008006" key="3">
    <source>
        <dbReference type="Google" id="ProtNLM"/>
    </source>
</evidence>
<sequence length="80" mass="9313">MTYTEFWDVLKRVFPDGRAQSVASDLVLPQLSSLTCAEALKNGYQPIEVWRALIVELDLPAEYEYLHRINPREMKNSDNR</sequence>
<dbReference type="RefSeq" id="WP_309955323.1">
    <property type="nucleotide sequence ID" value="NZ_CP136414.1"/>
</dbReference>
<evidence type="ECO:0000313" key="2">
    <source>
        <dbReference type="Proteomes" id="UP001266099"/>
    </source>
</evidence>
<comment type="caution">
    <text evidence="1">The sequence shown here is derived from an EMBL/GenBank/DDBJ whole genome shotgun (WGS) entry which is preliminary data.</text>
</comment>
<dbReference type="InterPro" id="IPR021408">
    <property type="entry name" value="DUF3046"/>
</dbReference>
<gene>
    <name evidence="1" type="ORF">J2S36_000571</name>
</gene>
<accession>A0ABU1T119</accession>
<dbReference type="Proteomes" id="UP001266099">
    <property type="component" value="Unassembled WGS sequence"/>
</dbReference>
<organism evidence="1 2">
    <name type="scientific">Arcanobacterium hippocoleae</name>
    <dbReference type="NCBI Taxonomy" id="149017"/>
    <lineage>
        <taxon>Bacteria</taxon>
        <taxon>Bacillati</taxon>
        <taxon>Actinomycetota</taxon>
        <taxon>Actinomycetes</taxon>
        <taxon>Actinomycetales</taxon>
        <taxon>Actinomycetaceae</taxon>
        <taxon>Arcanobacterium</taxon>
    </lineage>
</organism>
<dbReference type="EMBL" id="JAVDUJ010000001">
    <property type="protein sequence ID" value="MDR6939028.1"/>
    <property type="molecule type" value="Genomic_DNA"/>
</dbReference>